<sequence length="96" mass="10773">AYPPGQFFSIPPLPNVTSVNDPWRPDTPHSQYYAKPRVDTVTRPFKLIPGAVHHWDENGLANSSAEPPEIQAIHQEEVAFVQAWLKDFKKPSANAI</sequence>
<evidence type="ECO:0000313" key="1">
    <source>
        <dbReference type="EMBL" id="KAI0040944.1"/>
    </source>
</evidence>
<evidence type="ECO:0000313" key="2">
    <source>
        <dbReference type="Proteomes" id="UP000814033"/>
    </source>
</evidence>
<dbReference type="Proteomes" id="UP000814033">
    <property type="component" value="Unassembled WGS sequence"/>
</dbReference>
<protein>
    <submittedName>
        <fullName evidence="1">Uncharacterized protein</fullName>
    </submittedName>
</protein>
<comment type="caution">
    <text evidence="1">The sequence shown here is derived from an EMBL/GenBank/DDBJ whole genome shotgun (WGS) entry which is preliminary data.</text>
</comment>
<reference evidence="1" key="2">
    <citation type="journal article" date="2022" name="New Phytol.">
        <title>Evolutionary transition to the ectomycorrhizal habit in the genomes of a hyperdiverse lineage of mushroom-forming fungi.</title>
        <authorList>
            <person name="Looney B."/>
            <person name="Miyauchi S."/>
            <person name="Morin E."/>
            <person name="Drula E."/>
            <person name="Courty P.E."/>
            <person name="Kohler A."/>
            <person name="Kuo A."/>
            <person name="LaButti K."/>
            <person name="Pangilinan J."/>
            <person name="Lipzen A."/>
            <person name="Riley R."/>
            <person name="Andreopoulos W."/>
            <person name="He G."/>
            <person name="Johnson J."/>
            <person name="Nolan M."/>
            <person name="Tritt A."/>
            <person name="Barry K.W."/>
            <person name="Grigoriev I.V."/>
            <person name="Nagy L.G."/>
            <person name="Hibbett D."/>
            <person name="Henrissat B."/>
            <person name="Matheny P.B."/>
            <person name="Labbe J."/>
            <person name="Martin F.M."/>
        </authorList>
    </citation>
    <scope>NUCLEOTIDE SEQUENCE</scope>
    <source>
        <strain evidence="1">FP105234-sp</strain>
    </source>
</reference>
<reference evidence="1" key="1">
    <citation type="submission" date="2021-02" db="EMBL/GenBank/DDBJ databases">
        <authorList>
            <consortium name="DOE Joint Genome Institute"/>
            <person name="Ahrendt S."/>
            <person name="Looney B.P."/>
            <person name="Miyauchi S."/>
            <person name="Morin E."/>
            <person name="Drula E."/>
            <person name="Courty P.E."/>
            <person name="Chicoki N."/>
            <person name="Fauchery L."/>
            <person name="Kohler A."/>
            <person name="Kuo A."/>
            <person name="Labutti K."/>
            <person name="Pangilinan J."/>
            <person name="Lipzen A."/>
            <person name="Riley R."/>
            <person name="Andreopoulos W."/>
            <person name="He G."/>
            <person name="Johnson J."/>
            <person name="Barry K.W."/>
            <person name="Grigoriev I.V."/>
            <person name="Nagy L."/>
            <person name="Hibbett D."/>
            <person name="Henrissat B."/>
            <person name="Matheny P.B."/>
            <person name="Labbe J."/>
            <person name="Martin F."/>
        </authorList>
    </citation>
    <scope>NUCLEOTIDE SEQUENCE</scope>
    <source>
        <strain evidence="1">FP105234-sp</strain>
    </source>
</reference>
<organism evidence="1 2">
    <name type="scientific">Auriscalpium vulgare</name>
    <dbReference type="NCBI Taxonomy" id="40419"/>
    <lineage>
        <taxon>Eukaryota</taxon>
        <taxon>Fungi</taxon>
        <taxon>Dikarya</taxon>
        <taxon>Basidiomycota</taxon>
        <taxon>Agaricomycotina</taxon>
        <taxon>Agaricomycetes</taxon>
        <taxon>Russulales</taxon>
        <taxon>Auriscalpiaceae</taxon>
        <taxon>Auriscalpium</taxon>
    </lineage>
</organism>
<name>A0ACB8R9U6_9AGAM</name>
<keyword evidence="2" id="KW-1185">Reference proteome</keyword>
<feature type="non-terminal residue" evidence="1">
    <location>
        <position position="1"/>
    </location>
</feature>
<gene>
    <name evidence="1" type="ORF">FA95DRAFT_1502089</name>
</gene>
<proteinExistence type="predicted"/>
<dbReference type="EMBL" id="MU276156">
    <property type="protein sequence ID" value="KAI0040944.1"/>
    <property type="molecule type" value="Genomic_DNA"/>
</dbReference>
<accession>A0ACB8R9U6</accession>